<gene>
    <name evidence="2" type="ORF">J2W84_001019</name>
</gene>
<proteinExistence type="predicted"/>
<reference evidence="2 3" key="1">
    <citation type="submission" date="2023-07" db="EMBL/GenBank/DDBJ databases">
        <title>Sorghum-associated microbial communities from plants grown in Nebraska, USA.</title>
        <authorList>
            <person name="Schachtman D."/>
        </authorList>
    </citation>
    <scope>NUCLEOTIDE SEQUENCE [LARGE SCALE GENOMIC DNA]</scope>
    <source>
        <strain evidence="2 3">BE57</strain>
    </source>
</reference>
<comment type="caution">
    <text evidence="2">The sequence shown here is derived from an EMBL/GenBank/DDBJ whole genome shotgun (WGS) entry which is preliminary data.</text>
</comment>
<evidence type="ECO:0000313" key="2">
    <source>
        <dbReference type="EMBL" id="MDR6803982.1"/>
    </source>
</evidence>
<keyword evidence="3" id="KW-1185">Reference proteome</keyword>
<evidence type="ECO:0000256" key="1">
    <source>
        <dbReference type="SAM" id="MobiDB-lite"/>
    </source>
</evidence>
<organism evidence="2 3">
    <name type="scientific">Dyadobacter fermentans</name>
    <dbReference type="NCBI Taxonomy" id="94254"/>
    <lineage>
        <taxon>Bacteria</taxon>
        <taxon>Pseudomonadati</taxon>
        <taxon>Bacteroidota</taxon>
        <taxon>Cytophagia</taxon>
        <taxon>Cytophagales</taxon>
        <taxon>Spirosomataceae</taxon>
        <taxon>Dyadobacter</taxon>
    </lineage>
</organism>
<dbReference type="EMBL" id="JAVDTI010000001">
    <property type="protein sequence ID" value="MDR6803982.1"/>
    <property type="molecule type" value="Genomic_DNA"/>
</dbReference>
<protein>
    <submittedName>
        <fullName evidence="2">Uncharacterized protein</fullName>
    </submittedName>
</protein>
<evidence type="ECO:0000313" key="3">
    <source>
        <dbReference type="Proteomes" id="UP001264980"/>
    </source>
</evidence>
<feature type="compositionally biased region" description="Polar residues" evidence="1">
    <location>
        <begin position="46"/>
        <end position="56"/>
    </location>
</feature>
<name>A0ABU1QS56_9BACT</name>
<feature type="region of interest" description="Disordered" evidence="1">
    <location>
        <begin position="34"/>
        <end position="56"/>
    </location>
</feature>
<dbReference type="Proteomes" id="UP001264980">
    <property type="component" value="Unassembled WGS sequence"/>
</dbReference>
<sequence>MKCILQMTAFYSVRFRGAHTQSINAIRPRFISKTSQKMPEKRQKGPSGQQNILMKN</sequence>
<accession>A0ABU1QS56</accession>